<feature type="region of interest" description="Disordered" evidence="2">
    <location>
        <begin position="212"/>
        <end position="235"/>
    </location>
</feature>
<dbReference type="AlphaFoldDB" id="A0ABD0Y895"/>
<name>A0ABD0Y895_9HEMI</name>
<comment type="caution">
    <text evidence="5">The sequence shown here is derived from an EMBL/GenBank/DDBJ whole genome shotgun (WGS) entry which is preliminary data.</text>
</comment>
<dbReference type="InterPro" id="IPR039223">
    <property type="entry name" value="AATF/Bfr2"/>
</dbReference>
<evidence type="ECO:0000256" key="2">
    <source>
        <dbReference type="SAM" id="MobiDB-lite"/>
    </source>
</evidence>
<evidence type="ECO:0008006" key="7">
    <source>
        <dbReference type="Google" id="ProtNLM"/>
    </source>
</evidence>
<evidence type="ECO:0000313" key="5">
    <source>
        <dbReference type="EMBL" id="KAL1123570.1"/>
    </source>
</evidence>
<protein>
    <recommendedName>
        <fullName evidence="7">Apoptosis antagonizing transcription factor</fullName>
    </recommendedName>
</protein>
<organism evidence="5 6">
    <name type="scientific">Ranatra chinensis</name>
    <dbReference type="NCBI Taxonomy" id="642074"/>
    <lineage>
        <taxon>Eukaryota</taxon>
        <taxon>Metazoa</taxon>
        <taxon>Ecdysozoa</taxon>
        <taxon>Arthropoda</taxon>
        <taxon>Hexapoda</taxon>
        <taxon>Insecta</taxon>
        <taxon>Pterygota</taxon>
        <taxon>Neoptera</taxon>
        <taxon>Paraneoptera</taxon>
        <taxon>Hemiptera</taxon>
        <taxon>Heteroptera</taxon>
        <taxon>Panheteroptera</taxon>
        <taxon>Nepomorpha</taxon>
        <taxon>Nepidae</taxon>
        <taxon>Ranatrinae</taxon>
        <taxon>Ranatra</taxon>
    </lineage>
</organism>
<dbReference type="InterPro" id="IPR012617">
    <property type="entry name" value="AATF_C"/>
</dbReference>
<dbReference type="Pfam" id="PF13339">
    <property type="entry name" value="AATF-Che1"/>
    <property type="match status" value="1"/>
</dbReference>
<comment type="similarity">
    <text evidence="1">Belongs to the AATF family.</text>
</comment>
<keyword evidence="6" id="KW-1185">Reference proteome</keyword>
<gene>
    <name evidence="5" type="ORF">AAG570_002646</name>
</gene>
<evidence type="ECO:0000256" key="1">
    <source>
        <dbReference type="ARBA" id="ARBA00008966"/>
    </source>
</evidence>
<dbReference type="PANTHER" id="PTHR15565:SF0">
    <property type="entry name" value="PROTEIN AATF"/>
    <property type="match status" value="1"/>
</dbReference>
<evidence type="ECO:0000313" key="6">
    <source>
        <dbReference type="Proteomes" id="UP001558652"/>
    </source>
</evidence>
<accession>A0ABD0Y895</accession>
<reference evidence="5 6" key="1">
    <citation type="submission" date="2024-07" db="EMBL/GenBank/DDBJ databases">
        <title>Chromosome-level genome assembly of the water stick insect Ranatra chinensis (Heteroptera: Nepidae).</title>
        <authorList>
            <person name="Liu X."/>
        </authorList>
    </citation>
    <scope>NUCLEOTIDE SEQUENCE [LARGE SCALE GENOMIC DNA]</scope>
    <source>
        <strain evidence="5">Cailab_2021Rc</strain>
        <tissue evidence="5">Muscle</tissue>
    </source>
</reference>
<proteinExistence type="inferred from homology"/>
<dbReference type="InterPro" id="IPR025160">
    <property type="entry name" value="AATF"/>
</dbReference>
<dbReference type="Pfam" id="PF08164">
    <property type="entry name" value="TRAUB"/>
    <property type="match status" value="1"/>
</dbReference>
<dbReference type="EMBL" id="JBFDAA010000012">
    <property type="protein sequence ID" value="KAL1123570.1"/>
    <property type="molecule type" value="Genomic_DNA"/>
</dbReference>
<evidence type="ECO:0000259" key="3">
    <source>
        <dbReference type="Pfam" id="PF08164"/>
    </source>
</evidence>
<feature type="domain" description="AATF leucine zipper-containing" evidence="4">
    <location>
        <begin position="36"/>
        <end position="168"/>
    </location>
</feature>
<evidence type="ECO:0000259" key="4">
    <source>
        <dbReference type="Pfam" id="PF13339"/>
    </source>
</evidence>
<dbReference type="Proteomes" id="UP001558652">
    <property type="component" value="Unassembled WGS sequence"/>
</dbReference>
<feature type="region of interest" description="Disordered" evidence="2">
    <location>
        <begin position="1"/>
        <end position="20"/>
    </location>
</feature>
<sequence>MGIEEFSSKLQKPKSAEASSKGFEIFSSSAKDTGQDIERGKAIRNQLSIWEQLLECRIKLQKGLLASNRLYQTEDYREFRKGLEPDEEAVVAKTYTGLMELMETLLLLQEVSIENVFFSKRSSDSPLEDDDVKRPKIRKLEDVGEELKKFFAESKPYRDTEIEKWGDKSRVMSGRLGAGQTSTLVQIEQILCDKERLLRRTRVKRSSYQVLGKQSVQKESTSEEVDGGAGPNEYDTEIFDDDDFYHKLLRDFVERKTSEVSDPTQLGRRWVELQKLRSKMKRKIDVRATKGRRLRFTVHNRLVNFMAPVPFRIGGWTEENKDRLFRSLFGKACGRTSGSTAA</sequence>
<dbReference type="PANTHER" id="PTHR15565">
    <property type="entry name" value="AATF PROTEIN APOPTOSIS ANTAGONIZING TRANSCRIPTION FACTOR"/>
    <property type="match status" value="1"/>
</dbReference>
<feature type="domain" description="Apoptosis-antagonizing transcription factor C-terminal" evidence="3">
    <location>
        <begin position="245"/>
        <end position="329"/>
    </location>
</feature>